<dbReference type="PANTHER" id="PTHR11575:SF23">
    <property type="entry name" value="5-NUCLEOTIDASE FAMILY PROTEIN"/>
    <property type="match status" value="1"/>
</dbReference>
<evidence type="ECO:0000259" key="4">
    <source>
        <dbReference type="Pfam" id="PF02872"/>
    </source>
</evidence>
<dbReference type="InterPro" id="IPR004843">
    <property type="entry name" value="Calcineurin-like_PHP"/>
</dbReference>
<dbReference type="CDD" id="cd00845">
    <property type="entry name" value="MPP_UshA_N_like"/>
    <property type="match status" value="1"/>
</dbReference>
<dbReference type="Pfam" id="PF02872">
    <property type="entry name" value="5_nucleotid_C"/>
    <property type="match status" value="1"/>
</dbReference>
<keyword evidence="2" id="KW-0378">Hydrolase</keyword>
<dbReference type="GO" id="GO:0046872">
    <property type="term" value="F:metal ion binding"/>
    <property type="evidence" value="ECO:0007669"/>
    <property type="project" value="InterPro"/>
</dbReference>
<gene>
    <name evidence="5" type="ORF">QD47_24480</name>
</gene>
<dbReference type="SUPFAM" id="SSF56300">
    <property type="entry name" value="Metallo-dependent phosphatases"/>
    <property type="match status" value="1"/>
</dbReference>
<feature type="domain" description="5'-Nucleotidase C-terminal" evidence="4">
    <location>
        <begin position="287"/>
        <end position="427"/>
    </location>
</feature>
<dbReference type="Proteomes" id="UP000032534">
    <property type="component" value="Unassembled WGS sequence"/>
</dbReference>
<dbReference type="Pfam" id="PF00149">
    <property type="entry name" value="Metallophos"/>
    <property type="match status" value="1"/>
</dbReference>
<dbReference type="Gene3D" id="3.90.780.10">
    <property type="entry name" value="5'-Nucleotidase, C-terminal domain"/>
    <property type="match status" value="1"/>
</dbReference>
<dbReference type="GO" id="GO:0009166">
    <property type="term" value="P:nucleotide catabolic process"/>
    <property type="evidence" value="ECO:0007669"/>
    <property type="project" value="InterPro"/>
</dbReference>
<dbReference type="GO" id="GO:0008768">
    <property type="term" value="F:UDP-sugar diphosphatase activity"/>
    <property type="evidence" value="ECO:0007669"/>
    <property type="project" value="TreeGrafter"/>
</dbReference>
<dbReference type="GO" id="GO:0030288">
    <property type="term" value="C:outer membrane-bounded periplasmic space"/>
    <property type="evidence" value="ECO:0007669"/>
    <property type="project" value="TreeGrafter"/>
</dbReference>
<protein>
    <submittedName>
        <fullName evidence="5">5'-nucleotidase</fullName>
    </submittedName>
</protein>
<comment type="caution">
    <text evidence="5">The sequence shown here is derived from an EMBL/GenBank/DDBJ whole genome shotgun (WGS) entry which is preliminary data.</text>
</comment>
<evidence type="ECO:0000313" key="6">
    <source>
        <dbReference type="Proteomes" id="UP000032534"/>
    </source>
</evidence>
<dbReference type="RefSeq" id="WP_044648563.1">
    <property type="nucleotide sequence ID" value="NZ_JTHP01000067.1"/>
</dbReference>
<keyword evidence="2" id="KW-0547">Nucleotide-binding</keyword>
<accession>A0A0D7WZD4</accession>
<proteinExistence type="inferred from homology"/>
<dbReference type="InterPro" id="IPR006146">
    <property type="entry name" value="5'-Nucleotdase_CS"/>
</dbReference>
<sequence>MEMTTQQTLTILHTNDIHSHFDSMPSIAAMINERRAALGDALLVLDMGDHMDRMAPETEGTLGGANVDVINLTGYDAITIGNNEGLTFTPDILAQAYAGIHCPVVCGNMIESATGVRTSWMKESLILDKSGIKVGLLGVTAPFGEFYQLLGWDALDPFEVLGEQIQSLRKQVDVLVVMSHLGLPSDKKLASRFSEIDVILGGHTHHVLEEPLWIGSTALCGAGKYGTLLGEVALSRNSSHEPFRVTSGGVVPVDHTLLDEKVASAIVLHRRQAERAMESTVAVTDRKLEIAYDRESPFGNLLAQSVSHFTGTAISLVNAGQLLGALPQGDISKGMLHSLCPSPINACVMKLWGRDIRLALEQSLLPEFADKKITGFGFRGKVLGTMCVEGLEIQYDPARAPYDKVTDIRVAGRSLEEDEQYTVGTLDMFTFRAGYEVLANGTELRFMLPEFLRDLIEMELKRPGAMEECFAARWLQVSQQSGED</sequence>
<evidence type="ECO:0000256" key="2">
    <source>
        <dbReference type="RuleBase" id="RU362119"/>
    </source>
</evidence>
<organism evidence="5 6">
    <name type="scientific">Paenibacillus terrae</name>
    <dbReference type="NCBI Taxonomy" id="159743"/>
    <lineage>
        <taxon>Bacteria</taxon>
        <taxon>Bacillati</taxon>
        <taxon>Bacillota</taxon>
        <taxon>Bacilli</taxon>
        <taxon>Bacillales</taxon>
        <taxon>Paenibacillaceae</taxon>
        <taxon>Paenibacillus</taxon>
    </lineage>
</organism>
<keyword evidence="1" id="KW-0732">Signal</keyword>
<dbReference type="Gene3D" id="3.60.21.10">
    <property type="match status" value="1"/>
</dbReference>
<evidence type="ECO:0000313" key="5">
    <source>
        <dbReference type="EMBL" id="KJD43117.1"/>
    </source>
</evidence>
<dbReference type="OrthoDB" id="9793179at2"/>
<evidence type="ECO:0000259" key="3">
    <source>
        <dbReference type="Pfam" id="PF00149"/>
    </source>
</evidence>
<dbReference type="PANTHER" id="PTHR11575">
    <property type="entry name" value="5'-NUCLEOTIDASE-RELATED"/>
    <property type="match status" value="1"/>
</dbReference>
<dbReference type="PRINTS" id="PR01607">
    <property type="entry name" value="APYRASEFAMLY"/>
</dbReference>
<dbReference type="EMBL" id="JTHP01000067">
    <property type="protein sequence ID" value="KJD43117.1"/>
    <property type="molecule type" value="Genomic_DNA"/>
</dbReference>
<reference evidence="5 6" key="1">
    <citation type="submission" date="2014-11" db="EMBL/GenBank/DDBJ databases">
        <title>Draft Genome Sequences of Paenibacillus polymyxa NRRL B-30509 and Paenibacillus terrae NRRL B-30644, Strains from a Poultry Environment that Produce Tridecaptin A and Paenicidins.</title>
        <authorList>
            <person name="van Belkum M.J."/>
            <person name="Lohans C.T."/>
            <person name="Vederas J.C."/>
        </authorList>
    </citation>
    <scope>NUCLEOTIDE SEQUENCE [LARGE SCALE GENOMIC DNA]</scope>
    <source>
        <strain evidence="5 6">NRRL B-30644</strain>
    </source>
</reference>
<dbReference type="AlphaFoldDB" id="A0A0D7WZD4"/>
<dbReference type="SUPFAM" id="SSF55816">
    <property type="entry name" value="5'-nucleotidase (syn. UDP-sugar hydrolase), C-terminal domain"/>
    <property type="match status" value="1"/>
</dbReference>
<dbReference type="InterPro" id="IPR029052">
    <property type="entry name" value="Metallo-depent_PP-like"/>
</dbReference>
<keyword evidence="6" id="KW-1185">Reference proteome</keyword>
<name>A0A0D7WZD4_9BACL</name>
<feature type="domain" description="Calcineurin-like phosphoesterase" evidence="3">
    <location>
        <begin position="9"/>
        <end position="206"/>
    </location>
</feature>
<dbReference type="InterPro" id="IPR008334">
    <property type="entry name" value="5'-Nucleotdase_C"/>
</dbReference>
<dbReference type="InterPro" id="IPR036907">
    <property type="entry name" value="5'-Nucleotdase_C_sf"/>
</dbReference>
<dbReference type="PROSITE" id="PS00785">
    <property type="entry name" value="5_NUCLEOTIDASE_1"/>
    <property type="match status" value="1"/>
</dbReference>
<dbReference type="GO" id="GO:0000166">
    <property type="term" value="F:nucleotide binding"/>
    <property type="evidence" value="ECO:0007669"/>
    <property type="project" value="UniProtKB-KW"/>
</dbReference>
<dbReference type="GO" id="GO:0008253">
    <property type="term" value="F:5'-nucleotidase activity"/>
    <property type="evidence" value="ECO:0007669"/>
    <property type="project" value="TreeGrafter"/>
</dbReference>
<evidence type="ECO:0000256" key="1">
    <source>
        <dbReference type="ARBA" id="ARBA00022729"/>
    </source>
</evidence>
<dbReference type="PATRIC" id="fig|159743.3.peg.5419"/>
<comment type="similarity">
    <text evidence="2">Belongs to the 5'-nucleotidase family.</text>
</comment>
<dbReference type="InterPro" id="IPR006179">
    <property type="entry name" value="5_nucleotidase/apyrase"/>
</dbReference>